<dbReference type="EMBL" id="JARO02003864">
    <property type="protein sequence ID" value="KPP69625.1"/>
    <property type="molecule type" value="Genomic_DNA"/>
</dbReference>
<reference evidence="13 14" key="1">
    <citation type="submission" date="2015-08" db="EMBL/GenBank/DDBJ databases">
        <title>The genome of the Asian arowana (Scleropages formosus).</title>
        <authorList>
            <person name="Tan M.H."/>
            <person name="Gan H.M."/>
            <person name="Croft L.J."/>
            <person name="Austin C.M."/>
        </authorList>
    </citation>
    <scope>NUCLEOTIDE SEQUENCE [LARGE SCALE GENOMIC DNA]</scope>
    <source>
        <strain evidence="13">Aro1</strain>
    </source>
</reference>
<dbReference type="PANTHER" id="PTHR24233">
    <property type="entry name" value="P2Y PURINOCEPTOR-RELATED G-PROTEIN COUPLED RECEPTOR"/>
    <property type="match status" value="1"/>
</dbReference>
<feature type="transmembrane region" description="Helical" evidence="11">
    <location>
        <begin position="272"/>
        <end position="290"/>
    </location>
</feature>
<dbReference type="PANTHER" id="PTHR24233:SF3">
    <property type="entry name" value="P2Y PURINOCEPTOR 14"/>
    <property type="match status" value="1"/>
</dbReference>
<evidence type="ECO:0000256" key="7">
    <source>
        <dbReference type="ARBA" id="ARBA00023170"/>
    </source>
</evidence>
<organism evidence="13 14">
    <name type="scientific">Scleropages formosus</name>
    <name type="common">Asian bonytongue</name>
    <name type="synonym">Osteoglossum formosum</name>
    <dbReference type="NCBI Taxonomy" id="113540"/>
    <lineage>
        <taxon>Eukaryota</taxon>
        <taxon>Metazoa</taxon>
        <taxon>Chordata</taxon>
        <taxon>Craniata</taxon>
        <taxon>Vertebrata</taxon>
        <taxon>Euteleostomi</taxon>
        <taxon>Actinopterygii</taxon>
        <taxon>Neopterygii</taxon>
        <taxon>Teleostei</taxon>
        <taxon>Osteoglossocephala</taxon>
        <taxon>Osteoglossomorpha</taxon>
        <taxon>Osteoglossiformes</taxon>
        <taxon>Osteoglossidae</taxon>
        <taxon>Scleropages</taxon>
    </lineage>
</organism>
<dbReference type="Pfam" id="PF00001">
    <property type="entry name" value="7tm_1"/>
    <property type="match status" value="2"/>
</dbReference>
<feature type="region of interest" description="Disordered" evidence="10">
    <location>
        <begin position="358"/>
        <end position="383"/>
    </location>
</feature>
<dbReference type="GO" id="GO:0045028">
    <property type="term" value="F:G protein-coupled purinergic nucleotide receptor activity"/>
    <property type="evidence" value="ECO:0007669"/>
    <property type="project" value="TreeGrafter"/>
</dbReference>
<dbReference type="Gene3D" id="1.20.1070.10">
    <property type="entry name" value="Rhodopsin 7-helix transmembrane proteins"/>
    <property type="match status" value="3"/>
</dbReference>
<feature type="transmembrane region" description="Helical" evidence="11">
    <location>
        <begin position="427"/>
        <end position="445"/>
    </location>
</feature>
<feature type="non-terminal residue" evidence="13">
    <location>
        <position position="1"/>
    </location>
</feature>
<accession>A0A0N8JZK9</accession>
<dbReference type="PRINTS" id="PR00237">
    <property type="entry name" value="GPCRRHODOPSN"/>
</dbReference>
<evidence type="ECO:0000259" key="12">
    <source>
        <dbReference type="PROSITE" id="PS50262"/>
    </source>
</evidence>
<keyword evidence="7 9" id="KW-0675">Receptor</keyword>
<feature type="transmembrane region" description="Helical" evidence="11">
    <location>
        <begin position="107"/>
        <end position="128"/>
    </location>
</feature>
<protein>
    <recommendedName>
        <fullName evidence="12">G-protein coupled receptors family 1 profile domain-containing protein</fullName>
    </recommendedName>
</protein>
<evidence type="ECO:0000256" key="6">
    <source>
        <dbReference type="ARBA" id="ARBA00023136"/>
    </source>
</evidence>
<dbReference type="Proteomes" id="UP000034805">
    <property type="component" value="Unassembled WGS sequence"/>
</dbReference>
<feature type="transmembrane region" description="Helical" evidence="11">
    <location>
        <begin position="79"/>
        <end position="100"/>
    </location>
</feature>
<evidence type="ECO:0000313" key="14">
    <source>
        <dbReference type="Proteomes" id="UP000034805"/>
    </source>
</evidence>
<keyword evidence="8 9" id="KW-0807">Transducer</keyword>
<sequence>DTATFRWSGGTSRGRSGHKILSRATSERDFGAADESQIDDRNADAAQLAGENKTGDNSTGLPSNGTDFSSVLTRDVLPILYFLIFAAGLVLNSLAAWIFFKEVGGSGLVVYLKNMVVADMLMLFTFPWRAANDLGLGGLNLRVAVCRYSAVLFYSSMYVSIAFLGLIGLDRYVKSVAFARGMSLLTWLLLLLVMLPNSFLSSQRPRQNHTFSCMSLKTPLGMRWHHASSILSVAIFWATLLLLAFCYAAIVRRVYRSYRRVRRSKVHKKSNRSIFSILLVFTVCFVPYHMCRIPYTLSQESDSAFSPGVRYLLTQLKETTQFLSALNVCLDPIIYLLMCRTFREALISKFSSRSVKASSRSQDSPATLPLQPNSSNQSESTHGCRVDDQMVPFTFFYILIFLVGIVGSLLALWAFCHSRNAKMCINVYLMNLLTADFLLMLALPFKITVDLGVASWSLRIFHCQVSAVLIYINMYASIVFLAFVSADRYLQIAQNSRLFRIQEVGFARMMSLVVWALLLFLMVPNMAIPIKSLAEKPHLRCAELKQELGLHWHTLTNFLCMAIFLNACVVNQVLSGCQLARRLFLAKESTLMLAIMHICFDPILYYCLSHSFRQKVTEAFGAGKAVPLNSPELISQPSPHQEENPQALACLSEADDA</sequence>
<feature type="transmembrane region" description="Helical" evidence="11">
    <location>
        <begin position="181"/>
        <end position="200"/>
    </location>
</feature>
<evidence type="ECO:0000256" key="3">
    <source>
        <dbReference type="ARBA" id="ARBA00022692"/>
    </source>
</evidence>
<feature type="transmembrane region" description="Helical" evidence="11">
    <location>
        <begin position="395"/>
        <end position="415"/>
    </location>
</feature>
<evidence type="ECO:0000256" key="2">
    <source>
        <dbReference type="ARBA" id="ARBA00022475"/>
    </source>
</evidence>
<comment type="subcellular location">
    <subcellularLocation>
        <location evidence="1">Cell membrane</location>
        <topology evidence="1">Multi-pass membrane protein</topology>
    </subcellularLocation>
</comment>
<dbReference type="SUPFAM" id="SSF81321">
    <property type="entry name" value="Family A G protein-coupled receptor-like"/>
    <property type="match status" value="2"/>
</dbReference>
<dbReference type="PROSITE" id="PS50262">
    <property type="entry name" value="G_PROTEIN_RECEP_F1_2"/>
    <property type="match status" value="2"/>
</dbReference>
<feature type="transmembrane region" description="Helical" evidence="11">
    <location>
        <begin position="148"/>
        <end position="169"/>
    </location>
</feature>
<dbReference type="GO" id="GO:0005886">
    <property type="term" value="C:plasma membrane"/>
    <property type="evidence" value="ECO:0007669"/>
    <property type="project" value="UniProtKB-SubCell"/>
</dbReference>
<keyword evidence="3 9" id="KW-0812">Transmembrane</keyword>
<feature type="compositionally biased region" description="Polar residues" evidence="10">
    <location>
        <begin position="370"/>
        <end position="381"/>
    </location>
</feature>
<feature type="transmembrane region" description="Helical" evidence="11">
    <location>
        <begin position="550"/>
        <end position="570"/>
    </location>
</feature>
<evidence type="ECO:0000256" key="11">
    <source>
        <dbReference type="SAM" id="Phobius"/>
    </source>
</evidence>
<evidence type="ECO:0000256" key="9">
    <source>
        <dbReference type="RuleBase" id="RU000688"/>
    </source>
</evidence>
<dbReference type="InterPro" id="IPR017452">
    <property type="entry name" value="GPCR_Rhodpsn_7TM"/>
</dbReference>
<feature type="transmembrane region" description="Helical" evidence="11">
    <location>
        <begin position="465"/>
        <end position="484"/>
    </location>
</feature>
<dbReference type="AlphaFoldDB" id="A0A0N8JZK9"/>
<feature type="compositionally biased region" description="Low complexity" evidence="10">
    <location>
        <begin position="1"/>
        <end position="14"/>
    </location>
</feature>
<comment type="caution">
    <text evidence="13">The sequence shown here is derived from an EMBL/GenBank/DDBJ whole genome shotgun (WGS) entry which is preliminary data.</text>
</comment>
<keyword evidence="4 11" id="KW-1133">Transmembrane helix</keyword>
<keyword evidence="6 11" id="KW-0472">Membrane</keyword>
<keyword evidence="2" id="KW-1003">Cell membrane</keyword>
<gene>
    <name evidence="13" type="ORF">Z043_111593</name>
</gene>
<feature type="transmembrane region" description="Helical" evidence="11">
    <location>
        <begin position="230"/>
        <end position="251"/>
    </location>
</feature>
<comment type="similarity">
    <text evidence="9">Belongs to the G-protein coupled receptor 1 family.</text>
</comment>
<evidence type="ECO:0000313" key="13">
    <source>
        <dbReference type="EMBL" id="KPP69625.1"/>
    </source>
</evidence>
<dbReference type="PROSITE" id="PS00237">
    <property type="entry name" value="G_PROTEIN_RECEP_F1_1"/>
    <property type="match status" value="1"/>
</dbReference>
<feature type="domain" description="G-protein coupled receptors family 1 profile" evidence="12">
    <location>
        <begin position="407"/>
        <end position="541"/>
    </location>
</feature>
<keyword evidence="5 9" id="KW-0297">G-protein coupled receptor</keyword>
<dbReference type="InterPro" id="IPR000276">
    <property type="entry name" value="GPCR_Rhodpsn"/>
</dbReference>
<feature type="domain" description="G-protein coupled receptors family 1 profile" evidence="12">
    <location>
        <begin position="91"/>
        <end position="335"/>
    </location>
</feature>
<evidence type="ECO:0000256" key="5">
    <source>
        <dbReference type="ARBA" id="ARBA00023040"/>
    </source>
</evidence>
<evidence type="ECO:0000256" key="1">
    <source>
        <dbReference type="ARBA" id="ARBA00004651"/>
    </source>
</evidence>
<feature type="transmembrane region" description="Helical" evidence="11">
    <location>
        <begin position="591"/>
        <end position="608"/>
    </location>
</feature>
<feature type="region of interest" description="Disordered" evidence="10">
    <location>
        <begin position="1"/>
        <end position="38"/>
    </location>
</feature>
<name>A0A0N8JZK9_SCLFO</name>
<proteinExistence type="inferred from homology"/>
<evidence type="ECO:0000256" key="4">
    <source>
        <dbReference type="ARBA" id="ARBA00022989"/>
    </source>
</evidence>
<evidence type="ECO:0000256" key="10">
    <source>
        <dbReference type="SAM" id="MobiDB-lite"/>
    </source>
</evidence>
<evidence type="ECO:0000256" key="8">
    <source>
        <dbReference type="ARBA" id="ARBA00023224"/>
    </source>
</evidence>
<feature type="transmembrane region" description="Helical" evidence="11">
    <location>
        <begin position="505"/>
        <end position="530"/>
    </location>
</feature>